<evidence type="ECO:0000313" key="1">
    <source>
        <dbReference type="EMBL" id="JAD27650.1"/>
    </source>
</evidence>
<proteinExistence type="predicted"/>
<name>A0A0A8YSU8_ARUDO</name>
<organism evidence="1">
    <name type="scientific">Arundo donax</name>
    <name type="common">Giant reed</name>
    <name type="synonym">Donax arundinaceus</name>
    <dbReference type="NCBI Taxonomy" id="35708"/>
    <lineage>
        <taxon>Eukaryota</taxon>
        <taxon>Viridiplantae</taxon>
        <taxon>Streptophyta</taxon>
        <taxon>Embryophyta</taxon>
        <taxon>Tracheophyta</taxon>
        <taxon>Spermatophyta</taxon>
        <taxon>Magnoliopsida</taxon>
        <taxon>Liliopsida</taxon>
        <taxon>Poales</taxon>
        <taxon>Poaceae</taxon>
        <taxon>PACMAD clade</taxon>
        <taxon>Arundinoideae</taxon>
        <taxon>Arundineae</taxon>
        <taxon>Arundo</taxon>
    </lineage>
</organism>
<reference evidence="1" key="2">
    <citation type="journal article" date="2015" name="Data Brief">
        <title>Shoot transcriptome of the giant reed, Arundo donax.</title>
        <authorList>
            <person name="Barrero R.A."/>
            <person name="Guerrero F.D."/>
            <person name="Moolhuijzen P."/>
            <person name="Goolsby J.A."/>
            <person name="Tidwell J."/>
            <person name="Bellgard S.E."/>
            <person name="Bellgard M.I."/>
        </authorList>
    </citation>
    <scope>NUCLEOTIDE SEQUENCE</scope>
    <source>
        <tissue evidence="1">Shoot tissue taken approximately 20 cm above the soil surface</tissue>
    </source>
</reference>
<protein>
    <submittedName>
        <fullName evidence="1">Uncharacterized protein</fullName>
    </submittedName>
</protein>
<accession>A0A0A8YSU8</accession>
<sequence length="10" mass="1145">MLLESCTSVY</sequence>
<reference evidence="1" key="1">
    <citation type="submission" date="2014-09" db="EMBL/GenBank/DDBJ databases">
        <authorList>
            <person name="Magalhaes I.L.F."/>
            <person name="Oliveira U."/>
            <person name="Santos F.R."/>
            <person name="Vidigal T.H.D.A."/>
            <person name="Brescovit A.D."/>
            <person name="Santos A.J."/>
        </authorList>
    </citation>
    <scope>NUCLEOTIDE SEQUENCE</scope>
    <source>
        <tissue evidence="1">Shoot tissue taken approximately 20 cm above the soil surface</tissue>
    </source>
</reference>
<dbReference type="EMBL" id="GBRH01270245">
    <property type="protein sequence ID" value="JAD27650.1"/>
    <property type="molecule type" value="Transcribed_RNA"/>
</dbReference>